<dbReference type="EMBL" id="JAUKVY010000003">
    <property type="protein sequence ID" value="MDO1531622.1"/>
    <property type="molecule type" value="Genomic_DNA"/>
</dbReference>
<evidence type="ECO:0008006" key="3">
    <source>
        <dbReference type="Google" id="ProtNLM"/>
    </source>
</evidence>
<accession>A0ABT8S0V5</accession>
<reference evidence="1" key="1">
    <citation type="submission" date="2023-06" db="EMBL/GenBank/DDBJ databases">
        <authorList>
            <person name="Jiang Y."/>
            <person name="Liu Q."/>
        </authorList>
    </citation>
    <scope>NUCLEOTIDE SEQUENCE</scope>
    <source>
        <strain evidence="1">CGMCC 1.12090</strain>
    </source>
</reference>
<keyword evidence="2" id="KW-1185">Reference proteome</keyword>
<gene>
    <name evidence="1" type="ORF">Q2T77_04920</name>
</gene>
<proteinExistence type="predicted"/>
<evidence type="ECO:0000313" key="2">
    <source>
        <dbReference type="Proteomes" id="UP001169027"/>
    </source>
</evidence>
<protein>
    <recommendedName>
        <fullName evidence="3">Glycosyltransferase family 1 protein</fullName>
    </recommendedName>
</protein>
<dbReference type="RefSeq" id="WP_301804764.1">
    <property type="nucleotide sequence ID" value="NZ_JAUJZH010000003.1"/>
</dbReference>
<comment type="caution">
    <text evidence="1">The sequence shown here is derived from an EMBL/GenBank/DDBJ whole genome shotgun (WGS) entry which is preliminary data.</text>
</comment>
<name>A0ABT8S0V5_9BURK</name>
<sequence length="322" mass="35435">MGASFLSLIPPGSGGVRDYASVIGQSLQAPPFEITRTTDISSLSGDCLLLHFSGYGYHKRGVPVWLVEQVRRLRSRFQAFGVVFHELYASSPPWGSAFWLGAWQKRIARDLLDLSDFWLTNREESGRWLLARREAAPHRVLPVFSNVGEPASIDADRAPHLVVFGGPGVRANVYQWAGGEVFDCARRKGLVIHDIGPPLQDAQLAQRLVQEKAVVHGKLSAQAVSQALSGASYGALSYPLDYASKSGVLAAYSAHGLCPILLWDDYRPHDGLVANLNYLPGFAALENVDARTVGRQARQWYEPHRVDAHVAALRAMRSEARR</sequence>
<organism evidence="1 2">
    <name type="scientific">Variovorax ginsengisoli</name>
    <dbReference type="NCBI Taxonomy" id="363844"/>
    <lineage>
        <taxon>Bacteria</taxon>
        <taxon>Pseudomonadati</taxon>
        <taxon>Pseudomonadota</taxon>
        <taxon>Betaproteobacteria</taxon>
        <taxon>Burkholderiales</taxon>
        <taxon>Comamonadaceae</taxon>
        <taxon>Variovorax</taxon>
    </lineage>
</organism>
<dbReference type="Proteomes" id="UP001169027">
    <property type="component" value="Unassembled WGS sequence"/>
</dbReference>
<evidence type="ECO:0000313" key="1">
    <source>
        <dbReference type="EMBL" id="MDO1531622.1"/>
    </source>
</evidence>